<dbReference type="Pfam" id="PF18962">
    <property type="entry name" value="Por_Secre_tail"/>
    <property type="match status" value="1"/>
</dbReference>
<dbReference type="RefSeq" id="WP_113619014.1">
    <property type="nucleotide sequence ID" value="NZ_QFFJ01000002.1"/>
</dbReference>
<keyword evidence="1" id="KW-0732">Signal</keyword>
<sequence length="149" mass="16217">MKQFLLFIILLTAAAVAEAQTIPQGSCGVMFYYDGAGNRVKRQYICNNTGRLSAAALPASETVIKTEAMYPNPTPGPVTVIFAEPLKGAKITLLNISGKVIRYLVEESARLQLDLSDQPDGIYFIRVIKDGKPYTRKIVKTGTAGDNAY</sequence>
<accession>A0A365XX32</accession>
<dbReference type="Proteomes" id="UP000253410">
    <property type="component" value="Unassembled WGS sequence"/>
</dbReference>
<proteinExistence type="predicted"/>
<dbReference type="OrthoDB" id="678145at2"/>
<feature type="chain" id="PRO_5016662701" description="Secretion system C-terminal sorting domain-containing protein" evidence="1">
    <location>
        <begin position="20"/>
        <end position="149"/>
    </location>
</feature>
<dbReference type="EMBL" id="QFFJ01000002">
    <property type="protein sequence ID" value="RBL90264.1"/>
    <property type="molecule type" value="Genomic_DNA"/>
</dbReference>
<evidence type="ECO:0000259" key="2">
    <source>
        <dbReference type="Pfam" id="PF18962"/>
    </source>
</evidence>
<dbReference type="AlphaFoldDB" id="A0A365XX32"/>
<evidence type="ECO:0000313" key="4">
    <source>
        <dbReference type="Proteomes" id="UP000253410"/>
    </source>
</evidence>
<feature type="signal peptide" evidence="1">
    <location>
        <begin position="1"/>
        <end position="19"/>
    </location>
</feature>
<comment type="caution">
    <text evidence="3">The sequence shown here is derived from an EMBL/GenBank/DDBJ whole genome shotgun (WGS) entry which is preliminary data.</text>
</comment>
<organism evidence="3 4">
    <name type="scientific">Chitinophaga flava</name>
    <dbReference type="NCBI Taxonomy" id="2259036"/>
    <lineage>
        <taxon>Bacteria</taxon>
        <taxon>Pseudomonadati</taxon>
        <taxon>Bacteroidota</taxon>
        <taxon>Chitinophagia</taxon>
        <taxon>Chitinophagales</taxon>
        <taxon>Chitinophagaceae</taxon>
        <taxon>Chitinophaga</taxon>
    </lineage>
</organism>
<evidence type="ECO:0000256" key="1">
    <source>
        <dbReference type="SAM" id="SignalP"/>
    </source>
</evidence>
<keyword evidence="4" id="KW-1185">Reference proteome</keyword>
<gene>
    <name evidence="3" type="ORF">DF182_27755</name>
</gene>
<feature type="domain" description="Secretion system C-terminal sorting" evidence="2">
    <location>
        <begin position="69"/>
        <end position="139"/>
    </location>
</feature>
<name>A0A365XX32_9BACT</name>
<dbReference type="InterPro" id="IPR026444">
    <property type="entry name" value="Secre_tail"/>
</dbReference>
<dbReference type="NCBIfam" id="TIGR04183">
    <property type="entry name" value="Por_Secre_tail"/>
    <property type="match status" value="1"/>
</dbReference>
<reference evidence="3 4" key="1">
    <citation type="submission" date="2018-05" db="EMBL/GenBank/DDBJ databases">
        <title>Chitinophaga sp. K3CV102501T nov., isolated from isolated from a monsoon evergreen broad-leaved forest soil.</title>
        <authorList>
            <person name="Lv Y."/>
        </authorList>
    </citation>
    <scope>NUCLEOTIDE SEQUENCE [LARGE SCALE GENOMIC DNA]</scope>
    <source>
        <strain evidence="3 4">GDMCC 1.1325</strain>
    </source>
</reference>
<protein>
    <recommendedName>
        <fullName evidence="2">Secretion system C-terminal sorting domain-containing protein</fullName>
    </recommendedName>
</protein>
<evidence type="ECO:0000313" key="3">
    <source>
        <dbReference type="EMBL" id="RBL90264.1"/>
    </source>
</evidence>